<dbReference type="STRING" id="283909.R7UJS9"/>
<keyword evidence="4" id="KW-0496">Mitochondrion</keyword>
<protein>
    <recommendedName>
        <fullName evidence="5">Acyl-CoA dehydrogenase/oxidase N-terminal domain-containing protein</fullName>
    </recommendedName>
</protein>
<dbReference type="FunFam" id="1.10.540.10:FF:000003">
    <property type="entry name" value="glutaryl-CoA dehydrogenase, mitochondrial"/>
    <property type="match status" value="1"/>
</dbReference>
<keyword evidence="2" id="KW-0809">Transit peptide</keyword>
<reference evidence="8" key="1">
    <citation type="submission" date="2012-12" db="EMBL/GenBank/DDBJ databases">
        <authorList>
            <person name="Hellsten U."/>
            <person name="Grimwood J."/>
            <person name="Chapman J.A."/>
            <person name="Shapiro H."/>
            <person name="Aerts A."/>
            <person name="Otillar R.P."/>
            <person name="Terry A.Y."/>
            <person name="Boore J.L."/>
            <person name="Simakov O."/>
            <person name="Marletaz F."/>
            <person name="Cho S.-J."/>
            <person name="Edsinger-Gonzales E."/>
            <person name="Havlak P."/>
            <person name="Kuo D.-H."/>
            <person name="Larsson T."/>
            <person name="Lv J."/>
            <person name="Arendt D."/>
            <person name="Savage R."/>
            <person name="Osoegawa K."/>
            <person name="de Jong P."/>
            <person name="Lindberg D.R."/>
            <person name="Seaver E.C."/>
            <person name="Weisblat D.A."/>
            <person name="Putnam N.H."/>
            <person name="Grigoriev I.V."/>
            <person name="Rokhsar D.S."/>
        </authorList>
    </citation>
    <scope>NUCLEOTIDE SEQUENCE</scope>
    <source>
        <strain evidence="8">I ESC-2004</strain>
    </source>
</reference>
<dbReference type="OMA" id="RANRHEV"/>
<gene>
    <name evidence="6" type="ORF">CAPTEDRAFT_139660</name>
</gene>
<evidence type="ECO:0000256" key="1">
    <source>
        <dbReference type="ARBA" id="ARBA00004173"/>
    </source>
</evidence>
<dbReference type="InterPro" id="IPR052033">
    <property type="entry name" value="Glutaryl-CoA_DH_mitochondrial"/>
</dbReference>
<reference evidence="7" key="3">
    <citation type="submission" date="2015-06" db="UniProtKB">
        <authorList>
            <consortium name="EnsemblMetazoa"/>
        </authorList>
    </citation>
    <scope>IDENTIFICATION</scope>
</reference>
<dbReference type="GO" id="GO:0000062">
    <property type="term" value="F:fatty-acyl-CoA binding"/>
    <property type="evidence" value="ECO:0007669"/>
    <property type="project" value="TreeGrafter"/>
</dbReference>
<evidence type="ECO:0000313" key="8">
    <source>
        <dbReference type="Proteomes" id="UP000014760"/>
    </source>
</evidence>
<evidence type="ECO:0000256" key="4">
    <source>
        <dbReference type="ARBA" id="ARBA00023128"/>
    </source>
</evidence>
<dbReference type="EMBL" id="AMQN01045373">
    <property type="status" value="NOT_ANNOTATED_CDS"/>
    <property type="molecule type" value="Genomic_DNA"/>
</dbReference>
<dbReference type="GO" id="GO:0033539">
    <property type="term" value="P:fatty acid beta-oxidation using acyl-CoA dehydrogenase"/>
    <property type="evidence" value="ECO:0007669"/>
    <property type="project" value="TreeGrafter"/>
</dbReference>
<dbReference type="GO" id="GO:0004361">
    <property type="term" value="F:glutaryl-CoA dehydrogenase activity"/>
    <property type="evidence" value="ECO:0007669"/>
    <property type="project" value="TreeGrafter"/>
</dbReference>
<reference evidence="6 8" key="2">
    <citation type="journal article" date="2013" name="Nature">
        <title>Insights into bilaterian evolution from three spiralian genomes.</title>
        <authorList>
            <person name="Simakov O."/>
            <person name="Marletaz F."/>
            <person name="Cho S.J."/>
            <person name="Edsinger-Gonzales E."/>
            <person name="Havlak P."/>
            <person name="Hellsten U."/>
            <person name="Kuo D.H."/>
            <person name="Larsson T."/>
            <person name="Lv J."/>
            <person name="Arendt D."/>
            <person name="Savage R."/>
            <person name="Osoegawa K."/>
            <person name="de Jong P."/>
            <person name="Grimwood J."/>
            <person name="Chapman J.A."/>
            <person name="Shapiro H."/>
            <person name="Aerts A."/>
            <person name="Otillar R.P."/>
            <person name="Terry A.Y."/>
            <person name="Boore J.L."/>
            <person name="Grigoriev I.V."/>
            <person name="Lindberg D.R."/>
            <person name="Seaver E.C."/>
            <person name="Weisblat D.A."/>
            <person name="Putnam N.H."/>
            <person name="Rokhsar D.S."/>
        </authorList>
    </citation>
    <scope>NUCLEOTIDE SEQUENCE</scope>
    <source>
        <strain evidence="6 8">I ESC-2004</strain>
    </source>
</reference>
<keyword evidence="3" id="KW-0560">Oxidoreductase</keyword>
<dbReference type="PANTHER" id="PTHR42807">
    <property type="entry name" value="GLUTARYL-COA DEHYDROGENASE, MITOCHONDRIAL"/>
    <property type="match status" value="1"/>
</dbReference>
<evidence type="ECO:0000256" key="3">
    <source>
        <dbReference type="ARBA" id="ARBA00023002"/>
    </source>
</evidence>
<dbReference type="AlphaFoldDB" id="R7UJS9"/>
<comment type="subcellular location">
    <subcellularLocation>
        <location evidence="1">Mitochondrion</location>
    </subcellularLocation>
</comment>
<feature type="non-terminal residue" evidence="6">
    <location>
        <position position="136"/>
    </location>
</feature>
<dbReference type="Gene3D" id="1.10.540.10">
    <property type="entry name" value="Acyl-CoA dehydrogenase/oxidase, N-terminal domain"/>
    <property type="match status" value="1"/>
</dbReference>
<accession>R7UJS9</accession>
<sequence>MTKRNRFVWDDPLFLSDQLTDEEKLISESAHSFAAGKLAPRVQKAYRAEETDPAIFREMGEMGLLGLTIPEEYGGLGAGYVAYGLVAREIERIDSGYRSMMSVQSSLVMHPIFAYGSEAQKKRYLPGLATGELIGC</sequence>
<evidence type="ECO:0000313" key="7">
    <source>
        <dbReference type="EnsemblMetazoa" id="CapteP139660"/>
    </source>
</evidence>
<organism evidence="6">
    <name type="scientific">Capitella teleta</name>
    <name type="common">Polychaete worm</name>
    <dbReference type="NCBI Taxonomy" id="283909"/>
    <lineage>
        <taxon>Eukaryota</taxon>
        <taxon>Metazoa</taxon>
        <taxon>Spiralia</taxon>
        <taxon>Lophotrochozoa</taxon>
        <taxon>Annelida</taxon>
        <taxon>Polychaeta</taxon>
        <taxon>Sedentaria</taxon>
        <taxon>Scolecida</taxon>
        <taxon>Capitellidae</taxon>
        <taxon>Capitella</taxon>
    </lineage>
</organism>
<proteinExistence type="predicted"/>
<dbReference type="OrthoDB" id="435240at2759"/>
<evidence type="ECO:0000259" key="5">
    <source>
        <dbReference type="Pfam" id="PF02771"/>
    </source>
</evidence>
<name>R7UJS9_CAPTE</name>
<dbReference type="Pfam" id="PF02771">
    <property type="entry name" value="Acyl-CoA_dh_N"/>
    <property type="match status" value="1"/>
</dbReference>
<dbReference type="GO" id="GO:0050660">
    <property type="term" value="F:flavin adenine dinucleotide binding"/>
    <property type="evidence" value="ECO:0007669"/>
    <property type="project" value="InterPro"/>
</dbReference>
<dbReference type="GO" id="GO:0005739">
    <property type="term" value="C:mitochondrion"/>
    <property type="evidence" value="ECO:0007669"/>
    <property type="project" value="UniProtKB-SubCell"/>
</dbReference>
<dbReference type="InterPro" id="IPR037069">
    <property type="entry name" value="AcylCoA_DH/ox_N_sf"/>
</dbReference>
<dbReference type="InterPro" id="IPR013786">
    <property type="entry name" value="AcylCoA_DH/ox_N"/>
</dbReference>
<feature type="domain" description="Acyl-CoA dehydrogenase/oxidase N-terminal" evidence="5">
    <location>
        <begin position="20"/>
        <end position="132"/>
    </location>
</feature>
<dbReference type="GO" id="GO:0046949">
    <property type="term" value="P:fatty-acyl-CoA biosynthetic process"/>
    <property type="evidence" value="ECO:0007669"/>
    <property type="project" value="TreeGrafter"/>
</dbReference>
<keyword evidence="8" id="KW-1185">Reference proteome</keyword>
<dbReference type="EnsemblMetazoa" id="CapteT139660">
    <property type="protein sequence ID" value="CapteP139660"/>
    <property type="gene ID" value="CapteG139660"/>
</dbReference>
<dbReference type="HOGENOM" id="CLU_018204_7_4_1"/>
<dbReference type="InterPro" id="IPR009100">
    <property type="entry name" value="AcylCoA_DH/oxidase_NM_dom_sf"/>
</dbReference>
<dbReference type="SUPFAM" id="SSF56645">
    <property type="entry name" value="Acyl-CoA dehydrogenase NM domain-like"/>
    <property type="match status" value="1"/>
</dbReference>
<evidence type="ECO:0000256" key="2">
    <source>
        <dbReference type="ARBA" id="ARBA00022946"/>
    </source>
</evidence>
<dbReference type="PANTHER" id="PTHR42807:SF1">
    <property type="entry name" value="GLUTARYL-COA DEHYDROGENASE, MITOCHONDRIAL"/>
    <property type="match status" value="1"/>
</dbReference>
<dbReference type="EMBL" id="KB303078">
    <property type="protein sequence ID" value="ELU03507.1"/>
    <property type="molecule type" value="Genomic_DNA"/>
</dbReference>
<evidence type="ECO:0000313" key="6">
    <source>
        <dbReference type="EMBL" id="ELU03507.1"/>
    </source>
</evidence>
<dbReference type="Proteomes" id="UP000014760">
    <property type="component" value="Unassembled WGS sequence"/>
</dbReference>